<dbReference type="Gene3D" id="1.10.10.10">
    <property type="entry name" value="Winged helix-like DNA-binding domain superfamily/Winged helix DNA-binding domain"/>
    <property type="match status" value="1"/>
</dbReference>
<keyword evidence="4" id="KW-0804">Transcription</keyword>
<dbReference type="InterPro" id="IPR037171">
    <property type="entry name" value="NagB/RpiA_transferase-like"/>
</dbReference>
<evidence type="ECO:0000256" key="4">
    <source>
        <dbReference type="ARBA" id="ARBA00023163"/>
    </source>
</evidence>
<sequence>MEKIIQLQRKIAPEFTAVIESRYNILRCIQYAEPVGRRALAMMLNTGERVVRAQVEFLKDAGLVDVSQLGMTVTVEGKVVLAELADYIRLLRGLVGLEEEMTQALHLKRVIILPGDSEADSAVQRELGRVTAGVVGQCLGDNMTIAVSGGSTMASVAEAVNFSAPSTTVVPARGGLGEKVEYQANTIAAVMAGKLGGRYRLLHIPDGVSEEALEVILADDANVRVVAEIIRQADILVHGIGQAAEMAKQRGLSANIVDELVRRGAVGEALGQYYTIEGNIVYVTSSIGLHLDDLAGIRTVIAVAGGGKKAQAIMAVASTGSHDVLITDEAAARAIQQIINNNDRGNF</sequence>
<evidence type="ECO:0000313" key="7">
    <source>
        <dbReference type="EMBL" id="BBB91766.1"/>
    </source>
</evidence>
<keyword evidence="2" id="KW-0805">Transcription regulation</keyword>
<dbReference type="AlphaFoldDB" id="A0A348AL18"/>
<evidence type="ECO:0000256" key="2">
    <source>
        <dbReference type="ARBA" id="ARBA00023015"/>
    </source>
</evidence>
<evidence type="ECO:0000259" key="6">
    <source>
        <dbReference type="Pfam" id="PF21715"/>
    </source>
</evidence>
<dbReference type="SUPFAM" id="SSF100950">
    <property type="entry name" value="NagB/RpiA/CoA transferase-like"/>
    <property type="match status" value="1"/>
</dbReference>
<accession>A0A348AL18</accession>
<dbReference type="KEGG" id="mana:MAMMFC1_02450"/>
<dbReference type="GO" id="GO:0030246">
    <property type="term" value="F:carbohydrate binding"/>
    <property type="evidence" value="ECO:0007669"/>
    <property type="project" value="InterPro"/>
</dbReference>
<dbReference type="SUPFAM" id="SSF46785">
    <property type="entry name" value="Winged helix' DNA-binding domain"/>
    <property type="match status" value="1"/>
</dbReference>
<keyword evidence="3" id="KW-0238">DNA-binding</keyword>
<keyword evidence="8" id="KW-1185">Reference proteome</keyword>
<dbReference type="InterPro" id="IPR048715">
    <property type="entry name" value="CggR_N"/>
</dbReference>
<dbReference type="Pfam" id="PF04198">
    <property type="entry name" value="Sugar-bind"/>
    <property type="match status" value="1"/>
</dbReference>
<proteinExistence type="inferred from homology"/>
<dbReference type="PANTHER" id="PTHR34294">
    <property type="entry name" value="TRANSCRIPTIONAL REGULATOR-RELATED"/>
    <property type="match status" value="1"/>
</dbReference>
<evidence type="ECO:0000256" key="3">
    <source>
        <dbReference type="ARBA" id="ARBA00023125"/>
    </source>
</evidence>
<dbReference type="InterPro" id="IPR036388">
    <property type="entry name" value="WH-like_DNA-bd_sf"/>
</dbReference>
<dbReference type="RefSeq" id="WP_126308748.1">
    <property type="nucleotide sequence ID" value="NZ_AP018449.1"/>
</dbReference>
<dbReference type="EMBL" id="AP018449">
    <property type="protein sequence ID" value="BBB91766.1"/>
    <property type="molecule type" value="Genomic_DNA"/>
</dbReference>
<dbReference type="Pfam" id="PF21715">
    <property type="entry name" value="CggR_N"/>
    <property type="match status" value="1"/>
</dbReference>
<gene>
    <name evidence="7" type="primary">cggR</name>
    <name evidence="7" type="ORF">MAMMFC1_02450</name>
</gene>
<dbReference type="Gene3D" id="3.40.50.1360">
    <property type="match status" value="1"/>
</dbReference>
<protein>
    <submittedName>
        <fullName evidence="7">Central glycolytic genes regulator</fullName>
    </submittedName>
</protein>
<evidence type="ECO:0000313" key="8">
    <source>
        <dbReference type="Proteomes" id="UP000276437"/>
    </source>
</evidence>
<dbReference type="PANTHER" id="PTHR34294:SF5">
    <property type="entry name" value="CENTRAL GLYCOLYTIC GENES REGULATOR"/>
    <property type="match status" value="1"/>
</dbReference>
<evidence type="ECO:0000256" key="1">
    <source>
        <dbReference type="ARBA" id="ARBA00010466"/>
    </source>
</evidence>
<comment type="similarity">
    <text evidence="1">Belongs to the SorC transcriptional regulatory family.</text>
</comment>
<organism evidence="7 8">
    <name type="scientific">Methylomusa anaerophila</name>
    <dbReference type="NCBI Taxonomy" id="1930071"/>
    <lineage>
        <taxon>Bacteria</taxon>
        <taxon>Bacillati</taxon>
        <taxon>Bacillota</taxon>
        <taxon>Negativicutes</taxon>
        <taxon>Selenomonadales</taxon>
        <taxon>Sporomusaceae</taxon>
        <taxon>Methylomusa</taxon>
    </lineage>
</organism>
<dbReference type="InterPro" id="IPR007324">
    <property type="entry name" value="Sugar-bd_dom_put"/>
</dbReference>
<feature type="domain" description="CggR N-terminal DNA binding" evidence="6">
    <location>
        <begin position="18"/>
        <end position="87"/>
    </location>
</feature>
<dbReference type="InterPro" id="IPR051054">
    <property type="entry name" value="SorC_transcr_regulators"/>
</dbReference>
<dbReference type="GO" id="GO:0003677">
    <property type="term" value="F:DNA binding"/>
    <property type="evidence" value="ECO:0007669"/>
    <property type="project" value="UniProtKB-KW"/>
</dbReference>
<dbReference type="OrthoDB" id="9793820at2"/>
<dbReference type="Proteomes" id="UP000276437">
    <property type="component" value="Chromosome"/>
</dbReference>
<evidence type="ECO:0000259" key="5">
    <source>
        <dbReference type="Pfam" id="PF04198"/>
    </source>
</evidence>
<name>A0A348AL18_9FIRM</name>
<dbReference type="InterPro" id="IPR036390">
    <property type="entry name" value="WH_DNA-bd_sf"/>
</dbReference>
<reference evidence="7 8" key="1">
    <citation type="journal article" date="2018" name="Int. J. Syst. Evol. Microbiol.">
        <title>Methylomusa anaerophila gen. nov., sp. nov., an anaerobic methanol-utilizing bacterium isolated from a microbial fuel cell.</title>
        <authorList>
            <person name="Amano N."/>
            <person name="Yamamuro A."/>
            <person name="Miyahara M."/>
            <person name="Kouzuma A."/>
            <person name="Abe T."/>
            <person name="Watanabe K."/>
        </authorList>
    </citation>
    <scope>NUCLEOTIDE SEQUENCE [LARGE SCALE GENOMIC DNA]</scope>
    <source>
        <strain evidence="7 8">MMFC1</strain>
    </source>
</reference>
<feature type="domain" description="Sugar-binding" evidence="5">
    <location>
        <begin position="94"/>
        <end position="335"/>
    </location>
</feature>